<keyword evidence="3" id="KW-0677">Repeat</keyword>
<dbReference type="Gene3D" id="2.160.10.10">
    <property type="entry name" value="Hexapeptide repeat proteins"/>
    <property type="match status" value="1"/>
</dbReference>
<keyword evidence="4 5" id="KW-0012">Acyltransferase</keyword>
<dbReference type="Pfam" id="PF00132">
    <property type="entry name" value="Hexapep"/>
    <property type="match status" value="1"/>
</dbReference>
<dbReference type="AlphaFoldDB" id="A0A3Q8WVU4"/>
<accession>A0A3Q8WVU4</accession>
<evidence type="ECO:0000256" key="1">
    <source>
        <dbReference type="ARBA" id="ARBA00007274"/>
    </source>
</evidence>
<organism evidence="7 8">
    <name type="scientific">Flaviflexus salsibiostraticola</name>
    <dbReference type="NCBI Taxonomy" id="1282737"/>
    <lineage>
        <taxon>Bacteria</taxon>
        <taxon>Bacillati</taxon>
        <taxon>Actinomycetota</taxon>
        <taxon>Actinomycetes</taxon>
        <taxon>Actinomycetales</taxon>
        <taxon>Actinomycetaceae</taxon>
        <taxon>Flaviflexus</taxon>
    </lineage>
</organism>
<dbReference type="Pfam" id="PF14602">
    <property type="entry name" value="Hexapep_2"/>
    <property type="match status" value="1"/>
</dbReference>
<dbReference type="OrthoDB" id="2643438at2"/>
<evidence type="ECO:0000313" key="7">
    <source>
        <dbReference type="EMBL" id="AZN30266.1"/>
    </source>
</evidence>
<dbReference type="PROSITE" id="PS00101">
    <property type="entry name" value="HEXAPEP_TRANSFERASES"/>
    <property type="match status" value="1"/>
</dbReference>
<keyword evidence="2 5" id="KW-0808">Transferase</keyword>
<protein>
    <recommendedName>
        <fullName evidence="5">Acetyltransferase</fullName>
        <ecNumber evidence="5">2.3.1.-</ecNumber>
    </recommendedName>
</protein>
<dbReference type="InterPro" id="IPR001451">
    <property type="entry name" value="Hexapep"/>
</dbReference>
<comment type="similarity">
    <text evidence="1 5">Belongs to the transferase hexapeptide repeat family.</text>
</comment>
<evidence type="ECO:0000256" key="3">
    <source>
        <dbReference type="ARBA" id="ARBA00022737"/>
    </source>
</evidence>
<dbReference type="InterPro" id="IPR039369">
    <property type="entry name" value="LacA-like"/>
</dbReference>
<dbReference type="GO" id="GO:0008870">
    <property type="term" value="F:galactoside O-acetyltransferase activity"/>
    <property type="evidence" value="ECO:0007669"/>
    <property type="project" value="TreeGrafter"/>
</dbReference>
<evidence type="ECO:0000313" key="8">
    <source>
        <dbReference type="Proteomes" id="UP000270021"/>
    </source>
</evidence>
<sequence length="209" mass="22856">MTESFDMRRMLNGELYRYSDEQHGALVEKGQMLIREFNASTDEERKDQILWDLLGSRGEACNLVAPIGFDYGWNTFIGENFFANMDLIILDVCEVRIGDNCFFGPRVSLLTATHPTAPGPRAANLESGVPITIGDNVWLGGGVIVNPGVTIGDNTVIGSGSVVTRDIPAGVIAAGNPCRIIREITDEEIQMWEDWAAEYDAAAQAAQED</sequence>
<dbReference type="EC" id="2.3.1.-" evidence="5"/>
<dbReference type="Pfam" id="PF12464">
    <property type="entry name" value="Mac"/>
    <property type="match status" value="1"/>
</dbReference>
<dbReference type="PANTHER" id="PTHR43017:SF1">
    <property type="entry name" value="ACETYLTRANSFERASE YJL218W-RELATED"/>
    <property type="match status" value="1"/>
</dbReference>
<reference evidence="7 8" key="1">
    <citation type="submission" date="2018-12" db="EMBL/GenBank/DDBJ databases">
        <title>Complete genome sequence of Flaviflexus salsibiostraticola KCTC 33148.</title>
        <authorList>
            <person name="Bae J.-W."/>
        </authorList>
    </citation>
    <scope>NUCLEOTIDE SEQUENCE [LARGE SCALE GENOMIC DNA]</scope>
    <source>
        <strain evidence="7 8">KCTC 33148</strain>
    </source>
</reference>
<proteinExistence type="inferred from homology"/>
<gene>
    <name evidence="7" type="ORF">EJO69_08065</name>
</gene>
<keyword evidence="8" id="KW-1185">Reference proteome</keyword>
<dbReference type="CDD" id="cd03357">
    <property type="entry name" value="LbH_MAT_GAT"/>
    <property type="match status" value="1"/>
</dbReference>
<feature type="domain" description="Maltose/galactoside acetyltransferase" evidence="6">
    <location>
        <begin position="7"/>
        <end position="59"/>
    </location>
</feature>
<dbReference type="Proteomes" id="UP000270021">
    <property type="component" value="Chromosome"/>
</dbReference>
<evidence type="ECO:0000256" key="5">
    <source>
        <dbReference type="RuleBase" id="RU367021"/>
    </source>
</evidence>
<dbReference type="RefSeq" id="WP_126040852.1">
    <property type="nucleotide sequence ID" value="NZ_CP034438.1"/>
</dbReference>
<dbReference type="InterPro" id="IPR018357">
    <property type="entry name" value="Hexapep_transf_CS"/>
</dbReference>
<dbReference type="PANTHER" id="PTHR43017">
    <property type="entry name" value="GALACTOSIDE O-ACETYLTRANSFERASE"/>
    <property type="match status" value="1"/>
</dbReference>
<dbReference type="EMBL" id="CP034438">
    <property type="protein sequence ID" value="AZN30266.1"/>
    <property type="molecule type" value="Genomic_DNA"/>
</dbReference>
<dbReference type="SMART" id="SM01266">
    <property type="entry name" value="Mac"/>
    <property type="match status" value="1"/>
</dbReference>
<dbReference type="KEGG" id="fsl:EJO69_08065"/>
<name>A0A3Q8WVU4_9ACTO</name>
<evidence type="ECO:0000256" key="2">
    <source>
        <dbReference type="ARBA" id="ARBA00022679"/>
    </source>
</evidence>
<dbReference type="SUPFAM" id="SSF51161">
    <property type="entry name" value="Trimeric LpxA-like enzymes"/>
    <property type="match status" value="1"/>
</dbReference>
<evidence type="ECO:0000256" key="4">
    <source>
        <dbReference type="ARBA" id="ARBA00023315"/>
    </source>
</evidence>
<dbReference type="InterPro" id="IPR011004">
    <property type="entry name" value="Trimer_LpxA-like_sf"/>
</dbReference>
<evidence type="ECO:0000259" key="6">
    <source>
        <dbReference type="SMART" id="SM01266"/>
    </source>
</evidence>
<dbReference type="InterPro" id="IPR024688">
    <property type="entry name" value="Mac_dom"/>
</dbReference>